<protein>
    <recommendedName>
        <fullName evidence="4">YqfQ-like protein</fullName>
    </recommendedName>
</protein>
<evidence type="ECO:0008006" key="4">
    <source>
        <dbReference type="Google" id="ProtNLM"/>
    </source>
</evidence>
<dbReference type="Pfam" id="PF14181">
    <property type="entry name" value="YqfQ"/>
    <property type="match status" value="1"/>
</dbReference>
<dbReference type="Proteomes" id="UP000326671">
    <property type="component" value="Unassembled WGS sequence"/>
</dbReference>
<dbReference type="InterPro" id="IPR025571">
    <property type="entry name" value="YqfQ"/>
</dbReference>
<proteinExistence type="predicted"/>
<comment type="caution">
    <text evidence="2">The sequence shown here is derived from an EMBL/GenBank/DDBJ whole genome shotgun (WGS) entry which is preliminary data.</text>
</comment>
<reference evidence="2 3" key="1">
    <citation type="submission" date="2019-09" db="EMBL/GenBank/DDBJ databases">
        <title>Whole genome sequences of isolates from the Mars Exploration Rovers.</title>
        <authorList>
            <person name="Seuylemezian A."/>
            <person name="Vaishampayan P."/>
        </authorList>
    </citation>
    <scope>NUCLEOTIDE SEQUENCE [LARGE SCALE GENOMIC DNA]</scope>
    <source>
        <strain evidence="2 3">MER_TA_151</strain>
    </source>
</reference>
<dbReference type="OrthoDB" id="2860117at2"/>
<gene>
    <name evidence="2" type="ORF">F4V44_10730</name>
</gene>
<accession>A0A5J5HW02</accession>
<feature type="compositionally biased region" description="Basic and acidic residues" evidence="1">
    <location>
        <begin position="130"/>
        <end position="140"/>
    </location>
</feature>
<evidence type="ECO:0000313" key="3">
    <source>
        <dbReference type="Proteomes" id="UP000326671"/>
    </source>
</evidence>
<evidence type="ECO:0000256" key="1">
    <source>
        <dbReference type="SAM" id="MobiDB-lite"/>
    </source>
</evidence>
<dbReference type="EMBL" id="VYKL01000015">
    <property type="protein sequence ID" value="KAA9026331.1"/>
    <property type="molecule type" value="Genomic_DNA"/>
</dbReference>
<name>A0A5J5HW02_9BACI</name>
<feature type="region of interest" description="Disordered" evidence="1">
    <location>
        <begin position="130"/>
        <end position="180"/>
    </location>
</feature>
<dbReference type="AlphaFoldDB" id="A0A5J5HW02"/>
<keyword evidence="3" id="KW-1185">Reference proteome</keyword>
<organism evidence="2 3">
    <name type="scientific">Niallia endozanthoxylica</name>
    <dbReference type="NCBI Taxonomy" id="2036016"/>
    <lineage>
        <taxon>Bacteria</taxon>
        <taxon>Bacillati</taxon>
        <taxon>Bacillota</taxon>
        <taxon>Bacilli</taxon>
        <taxon>Bacillales</taxon>
        <taxon>Bacillaceae</taxon>
        <taxon>Niallia</taxon>
    </lineage>
</organism>
<evidence type="ECO:0000313" key="2">
    <source>
        <dbReference type="EMBL" id="KAA9026331.1"/>
    </source>
</evidence>
<dbReference type="RefSeq" id="WP_150439980.1">
    <property type="nucleotide sequence ID" value="NZ_VYKL01000015.1"/>
</dbReference>
<sequence length="180" mass="19873">MMPRYHFPPQSGMPPHYFNPYGGPPMHRMRGMHPRMQQRGGILSKLLGKQGQTGANSRSVLGAFAPQPASGGGSFLKALTNPSSLNSVLSNTQKILNTAQQVGPVVQQYGPIVKNLPTLWRLYRGLKDAPEFNQSDKDTNDTNTAGYHTVEPDIEMEMEMEPKPKSNNQTPLPSTPKLYI</sequence>